<evidence type="ECO:0000256" key="4">
    <source>
        <dbReference type="ARBA" id="ARBA00022737"/>
    </source>
</evidence>
<evidence type="ECO:0000259" key="14">
    <source>
        <dbReference type="PROSITE" id="PS50805"/>
    </source>
</evidence>
<reference evidence="16" key="1">
    <citation type="submission" date="2025-08" db="UniProtKB">
        <authorList>
            <consortium name="RefSeq"/>
        </authorList>
    </citation>
    <scope>IDENTIFICATION</scope>
</reference>
<accession>A0A6P7XBT8</accession>
<keyword evidence="15" id="KW-1185">Reference proteome</keyword>
<comment type="subcellular location">
    <subcellularLocation>
        <location evidence="2">Nucleus</location>
    </subcellularLocation>
</comment>
<dbReference type="FunFam" id="3.30.160.60:FF:000624">
    <property type="entry name" value="zinc finger protein 697"/>
    <property type="match status" value="1"/>
</dbReference>
<dbReference type="RefSeq" id="XP_030049973.1">
    <property type="nucleotide sequence ID" value="XM_030194113.1"/>
</dbReference>
<comment type="function">
    <text evidence="1">May be involved in transcriptional regulation.</text>
</comment>
<dbReference type="InParanoid" id="A0A6P7XBT8"/>
<dbReference type="Gene3D" id="6.10.140.140">
    <property type="match status" value="1"/>
</dbReference>
<name>A0A6P7XBT8_9AMPH</name>
<keyword evidence="7" id="KW-0805">Transcription regulation</keyword>
<gene>
    <name evidence="16" type="primary">LOC115463522</name>
</gene>
<feature type="domain" description="C2H2-type" evidence="13">
    <location>
        <begin position="360"/>
        <end position="387"/>
    </location>
</feature>
<dbReference type="CDD" id="cd07765">
    <property type="entry name" value="KRAB_A-box"/>
    <property type="match status" value="1"/>
</dbReference>
<protein>
    <submittedName>
        <fullName evidence="16">Gastrula zinc finger protein XlCGF26.1-like isoform X1</fullName>
    </submittedName>
</protein>
<dbReference type="InterPro" id="IPR001909">
    <property type="entry name" value="KRAB"/>
</dbReference>
<dbReference type="PROSITE" id="PS50157">
    <property type="entry name" value="ZINC_FINGER_C2H2_2"/>
    <property type="match status" value="10"/>
</dbReference>
<evidence type="ECO:0000256" key="3">
    <source>
        <dbReference type="ARBA" id="ARBA00022723"/>
    </source>
</evidence>
<feature type="domain" description="C2H2-type" evidence="13">
    <location>
        <begin position="388"/>
        <end position="415"/>
    </location>
</feature>
<keyword evidence="10" id="KW-0539">Nucleus</keyword>
<keyword evidence="3" id="KW-0479">Metal-binding</keyword>
<evidence type="ECO:0000256" key="10">
    <source>
        <dbReference type="ARBA" id="ARBA00023242"/>
    </source>
</evidence>
<feature type="domain" description="C2H2-type" evidence="13">
    <location>
        <begin position="472"/>
        <end position="499"/>
    </location>
</feature>
<dbReference type="FunFam" id="3.30.160.60:FF:002343">
    <property type="entry name" value="Zinc finger protein 33A"/>
    <property type="match status" value="1"/>
</dbReference>
<dbReference type="SMART" id="SM00349">
    <property type="entry name" value="KRAB"/>
    <property type="match status" value="1"/>
</dbReference>
<feature type="domain" description="C2H2-type" evidence="13">
    <location>
        <begin position="304"/>
        <end position="331"/>
    </location>
</feature>
<evidence type="ECO:0000256" key="5">
    <source>
        <dbReference type="ARBA" id="ARBA00022771"/>
    </source>
</evidence>
<feature type="domain" description="C2H2-type" evidence="13">
    <location>
        <begin position="276"/>
        <end position="303"/>
    </location>
</feature>
<evidence type="ECO:0000313" key="16">
    <source>
        <dbReference type="RefSeq" id="XP_030049973.1"/>
    </source>
</evidence>
<dbReference type="FunFam" id="3.30.160.60:FF:001527">
    <property type="entry name" value="Zinc finger protein"/>
    <property type="match status" value="1"/>
</dbReference>
<evidence type="ECO:0000256" key="8">
    <source>
        <dbReference type="ARBA" id="ARBA00023125"/>
    </source>
</evidence>
<dbReference type="InterPro" id="IPR013087">
    <property type="entry name" value="Znf_C2H2_type"/>
</dbReference>
<dbReference type="InterPro" id="IPR036051">
    <property type="entry name" value="KRAB_dom_sf"/>
</dbReference>
<evidence type="ECO:0000256" key="1">
    <source>
        <dbReference type="ARBA" id="ARBA00003767"/>
    </source>
</evidence>
<feature type="domain" description="KRAB" evidence="14">
    <location>
        <begin position="11"/>
        <end position="84"/>
    </location>
</feature>
<evidence type="ECO:0000256" key="7">
    <source>
        <dbReference type="ARBA" id="ARBA00023015"/>
    </source>
</evidence>
<evidence type="ECO:0000259" key="13">
    <source>
        <dbReference type="PROSITE" id="PS50157"/>
    </source>
</evidence>
<dbReference type="GO" id="GO:0003700">
    <property type="term" value="F:DNA-binding transcription factor activity"/>
    <property type="evidence" value="ECO:0007669"/>
    <property type="project" value="TreeGrafter"/>
</dbReference>
<dbReference type="OrthoDB" id="9044188at2759"/>
<dbReference type="FunFam" id="3.30.160.60:FF:000097">
    <property type="entry name" value="Zinc finger protein"/>
    <property type="match status" value="1"/>
</dbReference>
<keyword evidence="9" id="KW-0804">Transcription</keyword>
<dbReference type="SMART" id="SM00355">
    <property type="entry name" value="ZnF_C2H2"/>
    <property type="match status" value="11"/>
</dbReference>
<dbReference type="Pfam" id="PF01352">
    <property type="entry name" value="KRAB"/>
    <property type="match status" value="1"/>
</dbReference>
<dbReference type="Proteomes" id="UP000515156">
    <property type="component" value="Chromosome 1"/>
</dbReference>
<evidence type="ECO:0000256" key="9">
    <source>
        <dbReference type="ARBA" id="ARBA00023163"/>
    </source>
</evidence>
<evidence type="ECO:0000313" key="15">
    <source>
        <dbReference type="Proteomes" id="UP000515156"/>
    </source>
</evidence>
<dbReference type="Gene3D" id="3.30.160.60">
    <property type="entry name" value="Classic Zinc Finger"/>
    <property type="match status" value="10"/>
</dbReference>
<dbReference type="FunFam" id="3.30.160.60:FF:000912">
    <property type="entry name" value="Zinc finger protein 660"/>
    <property type="match status" value="2"/>
</dbReference>
<feature type="domain" description="C2H2-type" evidence="13">
    <location>
        <begin position="416"/>
        <end position="443"/>
    </location>
</feature>
<dbReference type="SUPFAM" id="SSF57667">
    <property type="entry name" value="beta-beta-alpha zinc fingers"/>
    <property type="match status" value="6"/>
</dbReference>
<dbReference type="GO" id="GO:0008270">
    <property type="term" value="F:zinc ion binding"/>
    <property type="evidence" value="ECO:0007669"/>
    <property type="project" value="UniProtKB-KW"/>
</dbReference>
<dbReference type="SUPFAM" id="SSF109640">
    <property type="entry name" value="KRAB domain (Kruppel-associated box)"/>
    <property type="match status" value="1"/>
</dbReference>
<dbReference type="GO" id="GO:0045595">
    <property type="term" value="P:regulation of cell differentiation"/>
    <property type="evidence" value="ECO:0007669"/>
    <property type="project" value="UniProtKB-ARBA"/>
</dbReference>
<dbReference type="PROSITE" id="PS50805">
    <property type="entry name" value="KRAB"/>
    <property type="match status" value="1"/>
</dbReference>
<dbReference type="PANTHER" id="PTHR24390:SF159">
    <property type="entry name" value="GROWTH FACTOR INDEPENDENT 1 TRANSCRIPTIONAL REPRESSOR"/>
    <property type="match status" value="1"/>
</dbReference>
<dbReference type="AlphaFoldDB" id="A0A6P7XBT8"/>
<dbReference type="KEGG" id="muo:115463522"/>
<dbReference type="FunFam" id="3.30.160.60:FF:000030">
    <property type="entry name" value="Zinc finger protein 628"/>
    <property type="match status" value="1"/>
</dbReference>
<evidence type="ECO:0000256" key="6">
    <source>
        <dbReference type="ARBA" id="ARBA00022833"/>
    </source>
</evidence>
<feature type="domain" description="C2H2-type" evidence="13">
    <location>
        <begin position="528"/>
        <end position="555"/>
    </location>
</feature>
<dbReference type="PROSITE" id="PS00028">
    <property type="entry name" value="ZINC_FINGER_C2H2_1"/>
    <property type="match status" value="10"/>
</dbReference>
<dbReference type="GO" id="GO:0005634">
    <property type="term" value="C:nucleus"/>
    <property type="evidence" value="ECO:0007669"/>
    <property type="project" value="UniProtKB-SubCell"/>
</dbReference>
<proteinExistence type="predicted"/>
<sequence length="557" mass="64396">MPVGAAAQMQVKFEDIAVSFSQEEWEYLDEEQKELYREVMKENYQILISLGTGSSTFNPKIISLIERGEEPYIRDEPGSEEREPGKSSCSGCSSFWKLGWRQTVFSRPESGSSVIASSLRKRADNQITEEIKIEKNEGDHPVEMEEIQRRSENVCENISQGSKRINTRNCEQESMEQRDPVGSSMHGVSKCEKNDRELSNIPEDQEQLAERPFQTTNSDQVTNQLYQEVGKRKTHQKEFTCTAYNRNISFICPKKGFPLFSEVQIHKRNHRNEKLFTCIECNKSFTQLLALRTHQMVHTGDKLFACTECNKIFTQLSNLNIHKKIHMGEKLFTCSQCNKSFSRLSNLKMHQMIHTGEKPFPCSVCNKSFTRLSKLKLHCMIHTGDKPFPCIECNKSFADLSILKTHQMTHMESKPFPCFECNKSFCRLSQLKLHLKIHMGEKPFSCIECNKSFTRLSSLKYHQMIHTGDKPFPCSECNKSFTRLSQLKVHQKIHTGEKQLTCTECNKSFIQRSNLKKHQMIHTGEKPFTCTECNKCFTRLSSLKIHQKTHTGDINYI</sequence>
<keyword evidence="4" id="KW-0677">Repeat</keyword>
<feature type="domain" description="C2H2-type" evidence="13">
    <location>
        <begin position="444"/>
        <end position="471"/>
    </location>
</feature>
<evidence type="ECO:0000256" key="11">
    <source>
        <dbReference type="PROSITE-ProRule" id="PRU00042"/>
    </source>
</evidence>
<keyword evidence="5 11" id="KW-0863">Zinc-finger</keyword>
<dbReference type="InterPro" id="IPR036236">
    <property type="entry name" value="Znf_C2H2_sf"/>
</dbReference>
<feature type="domain" description="C2H2-type" evidence="13">
    <location>
        <begin position="500"/>
        <end position="527"/>
    </location>
</feature>
<organism evidence="15 16">
    <name type="scientific">Microcaecilia unicolor</name>
    <dbReference type="NCBI Taxonomy" id="1415580"/>
    <lineage>
        <taxon>Eukaryota</taxon>
        <taxon>Metazoa</taxon>
        <taxon>Chordata</taxon>
        <taxon>Craniata</taxon>
        <taxon>Vertebrata</taxon>
        <taxon>Euteleostomi</taxon>
        <taxon>Amphibia</taxon>
        <taxon>Gymnophiona</taxon>
        <taxon>Siphonopidae</taxon>
        <taxon>Microcaecilia</taxon>
    </lineage>
</organism>
<feature type="domain" description="C2H2-type" evidence="13">
    <location>
        <begin position="332"/>
        <end position="359"/>
    </location>
</feature>
<keyword evidence="6" id="KW-0862">Zinc</keyword>
<keyword evidence="8" id="KW-0238">DNA-binding</keyword>
<dbReference type="Pfam" id="PF00096">
    <property type="entry name" value="zf-C2H2"/>
    <property type="match status" value="9"/>
</dbReference>
<feature type="region of interest" description="Disordered" evidence="12">
    <location>
        <begin position="169"/>
        <end position="197"/>
    </location>
</feature>
<evidence type="ECO:0000256" key="2">
    <source>
        <dbReference type="ARBA" id="ARBA00004123"/>
    </source>
</evidence>
<evidence type="ECO:0000256" key="12">
    <source>
        <dbReference type="SAM" id="MobiDB-lite"/>
    </source>
</evidence>
<dbReference type="PANTHER" id="PTHR24390">
    <property type="entry name" value="ZINC FINGER PROTEIN"/>
    <property type="match status" value="1"/>
</dbReference>
<dbReference type="GeneID" id="115463522"/>
<dbReference type="FunFam" id="3.30.160.60:FF:000358">
    <property type="entry name" value="zinc finger protein 24"/>
    <property type="match status" value="3"/>
</dbReference>
<dbReference type="GO" id="GO:0000978">
    <property type="term" value="F:RNA polymerase II cis-regulatory region sequence-specific DNA binding"/>
    <property type="evidence" value="ECO:0007669"/>
    <property type="project" value="TreeGrafter"/>
</dbReference>
<dbReference type="GO" id="GO:0000122">
    <property type="term" value="P:negative regulation of transcription by RNA polymerase II"/>
    <property type="evidence" value="ECO:0007669"/>
    <property type="project" value="UniProtKB-ARBA"/>
</dbReference>